<accession>A0A1L7V9P6</accession>
<dbReference type="EMBL" id="FJOF01000002">
    <property type="protein sequence ID" value="CZR37501.1"/>
    <property type="molecule type" value="Genomic_DNA"/>
</dbReference>
<organism evidence="1 2">
    <name type="scientific">Fusarium proliferatum (strain ET1)</name>
    <name type="common">Orchid endophyte fungus</name>
    <dbReference type="NCBI Taxonomy" id="1227346"/>
    <lineage>
        <taxon>Eukaryota</taxon>
        <taxon>Fungi</taxon>
        <taxon>Dikarya</taxon>
        <taxon>Ascomycota</taxon>
        <taxon>Pezizomycotina</taxon>
        <taxon>Sordariomycetes</taxon>
        <taxon>Hypocreomycetidae</taxon>
        <taxon>Hypocreales</taxon>
        <taxon>Nectriaceae</taxon>
        <taxon>Fusarium</taxon>
        <taxon>Fusarium fujikuroi species complex</taxon>
    </lineage>
</organism>
<dbReference type="AlphaFoldDB" id="A0A1L7V9P6"/>
<sequence length="820" mass="92277">MLTRKPVLAPKSNLPPTLKVPCVLQVNGNPFGGKSLGITTSIAASLLALRSPDKESFLGFIIEFPLPADRIGFGQCHHIDFSTRKSSPSNTWELTVKFPRDDININYRAASDEETARYPAGKKHMTWVDVFLGNNAPVSVQGFGMPYSNPGHPAEDWLRYTASTTVIGGLSLLDIIQQRHFSFLAAQPEKTMMARWSVASLAPKFNYGYGIDQSWNMDRYMKQLHDVKGHRFQTTWNFGTDASHVTALTQSIVQDFMWIQKYCLDMTTEMGSAYFVKHPASRKSGRWLVIVKMDQDFWKHTEWSQACIHGTMKLVVHPGSDELPKSWTEDLSERYSARICHDHDEVRLLNRHRLTENDFVIRVIEPLHTQLGIKEFESREEANNRVSFEWDLQLHEAKRQVDAVCDLLTSAAPNHLFCDQRHEDSELSAGNKALMMSLHRDLLRGDGFWQTMMSATSAVDEMAGNMRAPNTGGQGQGLILPMLPSVNFLKDNGRSGWADALLSEIAEADQCPLRYYLSNRPLGFGIITTGPNSNDTPVFPAAVLAMHATVGTVMASGPTPAAVNKFAFDLHTVSHNSVCKYNIGRTQETRSRAALVIRAFQLQVECDAFKSLLRFPHLGDEAASDDEWGVKLDWNFHLSASYWLLLCLGSEYLPPLQKDDSNILHEFKTLLARSDNLARLRERVSGKVSWEEYVAGETVADSEIMRMMKMLIEVADIVCTTPSLAHTEDHLRKWKVERARGIAIDEAGRMSRGDLYSIWGNTLLPCLLAGNEEFIPLEVKSHHDRDDDGNTRNRFGDDARKSALEFLTATGWPVYRVRGQ</sequence>
<keyword evidence="2" id="KW-1185">Reference proteome</keyword>
<reference evidence="2" key="1">
    <citation type="journal article" date="2016" name="Genome Biol. Evol.">
        <title>Comparative 'omics' of the Fusarium fujikuroi species complex highlights differences in genetic potential and metabolite synthesis.</title>
        <authorList>
            <person name="Niehaus E.-M."/>
            <person name="Muensterkoetter M."/>
            <person name="Proctor R.H."/>
            <person name="Brown D.W."/>
            <person name="Sharon A."/>
            <person name="Idan Y."/>
            <person name="Oren-Young L."/>
            <person name="Sieber C.M."/>
            <person name="Novak O."/>
            <person name="Pencik A."/>
            <person name="Tarkowska D."/>
            <person name="Hromadova K."/>
            <person name="Freeman S."/>
            <person name="Maymon M."/>
            <person name="Elazar M."/>
            <person name="Youssef S.A."/>
            <person name="El-Shabrawy E.S.M."/>
            <person name="Shalaby A.B.A."/>
            <person name="Houterman P."/>
            <person name="Brock N.L."/>
            <person name="Burkhardt I."/>
            <person name="Tsavkelova E.A."/>
            <person name="Dickschat J.S."/>
            <person name="Galuszka P."/>
            <person name="Gueldener U."/>
            <person name="Tudzynski B."/>
        </authorList>
    </citation>
    <scope>NUCLEOTIDE SEQUENCE [LARGE SCALE GENOMIC DNA]</scope>
    <source>
        <strain evidence="2">ET1</strain>
    </source>
</reference>
<protein>
    <submittedName>
        <fullName evidence="1">Uncharacterized protein</fullName>
    </submittedName>
</protein>
<dbReference type="VEuPathDB" id="FungiDB:FPRO_02238"/>
<dbReference type="Proteomes" id="UP000183971">
    <property type="component" value="Unassembled WGS sequence"/>
</dbReference>
<dbReference type="RefSeq" id="XP_031078094.1">
    <property type="nucleotide sequence ID" value="XM_031227681.1"/>
</dbReference>
<dbReference type="GeneID" id="42047124"/>
<gene>
    <name evidence="1" type="ORF">FPRO_02238</name>
</gene>
<name>A0A1L7V9P6_FUSPR</name>
<comment type="caution">
    <text evidence="1">The sequence shown here is derived from an EMBL/GenBank/DDBJ whole genome shotgun (WGS) entry which is preliminary data.</text>
</comment>
<evidence type="ECO:0000313" key="2">
    <source>
        <dbReference type="Proteomes" id="UP000183971"/>
    </source>
</evidence>
<proteinExistence type="predicted"/>
<evidence type="ECO:0000313" key="1">
    <source>
        <dbReference type="EMBL" id="CZR37501.1"/>
    </source>
</evidence>